<comment type="caution">
    <text evidence="1">The sequence shown here is derived from an EMBL/GenBank/DDBJ whole genome shotgun (WGS) entry which is preliminary data.</text>
</comment>
<evidence type="ECO:0000313" key="1">
    <source>
        <dbReference type="EMBL" id="KAF8476352.1"/>
    </source>
</evidence>
<accession>A0A9P5T666</accession>
<protein>
    <submittedName>
        <fullName evidence="1">Uncharacterized protein</fullName>
    </submittedName>
</protein>
<dbReference type="EMBL" id="WHVB01000015">
    <property type="protein sequence ID" value="KAF8476352.1"/>
    <property type="molecule type" value="Genomic_DNA"/>
</dbReference>
<feature type="non-terminal residue" evidence="1">
    <location>
        <position position="125"/>
    </location>
</feature>
<keyword evidence="2" id="KW-1185">Reference proteome</keyword>
<dbReference type="AlphaFoldDB" id="A0A9P5T666"/>
<proteinExistence type="predicted"/>
<dbReference type="OrthoDB" id="3261594at2759"/>
<reference evidence="1" key="2">
    <citation type="journal article" date="2020" name="Nat. Commun.">
        <title>Large-scale genome sequencing of mycorrhizal fungi provides insights into the early evolution of symbiotic traits.</title>
        <authorList>
            <person name="Miyauchi S."/>
            <person name="Kiss E."/>
            <person name="Kuo A."/>
            <person name="Drula E."/>
            <person name="Kohler A."/>
            <person name="Sanchez-Garcia M."/>
            <person name="Morin E."/>
            <person name="Andreopoulos B."/>
            <person name="Barry K.W."/>
            <person name="Bonito G."/>
            <person name="Buee M."/>
            <person name="Carver A."/>
            <person name="Chen C."/>
            <person name="Cichocki N."/>
            <person name="Clum A."/>
            <person name="Culley D."/>
            <person name="Crous P.W."/>
            <person name="Fauchery L."/>
            <person name="Girlanda M."/>
            <person name="Hayes R.D."/>
            <person name="Keri Z."/>
            <person name="LaButti K."/>
            <person name="Lipzen A."/>
            <person name="Lombard V."/>
            <person name="Magnuson J."/>
            <person name="Maillard F."/>
            <person name="Murat C."/>
            <person name="Nolan M."/>
            <person name="Ohm R.A."/>
            <person name="Pangilinan J."/>
            <person name="Pereira M.F."/>
            <person name="Perotto S."/>
            <person name="Peter M."/>
            <person name="Pfister S."/>
            <person name="Riley R."/>
            <person name="Sitrit Y."/>
            <person name="Stielow J.B."/>
            <person name="Szollosi G."/>
            <person name="Zifcakova L."/>
            <person name="Stursova M."/>
            <person name="Spatafora J.W."/>
            <person name="Tedersoo L."/>
            <person name="Vaario L.M."/>
            <person name="Yamada A."/>
            <person name="Yan M."/>
            <person name="Wang P."/>
            <person name="Xu J."/>
            <person name="Bruns T."/>
            <person name="Baldrian P."/>
            <person name="Vilgalys R."/>
            <person name="Dunand C."/>
            <person name="Henrissat B."/>
            <person name="Grigoriev I.V."/>
            <person name="Hibbett D."/>
            <person name="Nagy L.G."/>
            <person name="Martin F.M."/>
        </authorList>
    </citation>
    <scope>NUCLEOTIDE SEQUENCE</scope>
    <source>
        <strain evidence="1">Prilba</strain>
    </source>
</reference>
<name>A0A9P5T666_9AGAM</name>
<dbReference type="Proteomes" id="UP000759537">
    <property type="component" value="Unassembled WGS sequence"/>
</dbReference>
<reference evidence="1" key="1">
    <citation type="submission" date="2019-10" db="EMBL/GenBank/DDBJ databases">
        <authorList>
            <consortium name="DOE Joint Genome Institute"/>
            <person name="Kuo A."/>
            <person name="Miyauchi S."/>
            <person name="Kiss E."/>
            <person name="Drula E."/>
            <person name="Kohler A."/>
            <person name="Sanchez-Garcia M."/>
            <person name="Andreopoulos B."/>
            <person name="Barry K.W."/>
            <person name="Bonito G."/>
            <person name="Buee M."/>
            <person name="Carver A."/>
            <person name="Chen C."/>
            <person name="Cichocki N."/>
            <person name="Clum A."/>
            <person name="Culley D."/>
            <person name="Crous P.W."/>
            <person name="Fauchery L."/>
            <person name="Girlanda M."/>
            <person name="Hayes R."/>
            <person name="Keri Z."/>
            <person name="LaButti K."/>
            <person name="Lipzen A."/>
            <person name="Lombard V."/>
            <person name="Magnuson J."/>
            <person name="Maillard F."/>
            <person name="Morin E."/>
            <person name="Murat C."/>
            <person name="Nolan M."/>
            <person name="Ohm R."/>
            <person name="Pangilinan J."/>
            <person name="Pereira M."/>
            <person name="Perotto S."/>
            <person name="Peter M."/>
            <person name="Riley R."/>
            <person name="Sitrit Y."/>
            <person name="Stielow B."/>
            <person name="Szollosi G."/>
            <person name="Zifcakova L."/>
            <person name="Stursova M."/>
            <person name="Spatafora J.W."/>
            <person name="Tedersoo L."/>
            <person name="Vaario L.-M."/>
            <person name="Yamada A."/>
            <person name="Yan M."/>
            <person name="Wang P."/>
            <person name="Xu J."/>
            <person name="Bruns T."/>
            <person name="Baldrian P."/>
            <person name="Vilgalys R."/>
            <person name="Henrissat B."/>
            <person name="Grigoriev I.V."/>
            <person name="Hibbett D."/>
            <person name="Nagy L.G."/>
            <person name="Martin F.M."/>
        </authorList>
    </citation>
    <scope>NUCLEOTIDE SEQUENCE</scope>
    <source>
        <strain evidence="1">Prilba</strain>
    </source>
</reference>
<evidence type="ECO:0000313" key="2">
    <source>
        <dbReference type="Proteomes" id="UP000759537"/>
    </source>
</evidence>
<gene>
    <name evidence="1" type="ORF">DFH94DRAFT_635103</name>
</gene>
<organism evidence="1 2">
    <name type="scientific">Russula ochroleuca</name>
    <dbReference type="NCBI Taxonomy" id="152965"/>
    <lineage>
        <taxon>Eukaryota</taxon>
        <taxon>Fungi</taxon>
        <taxon>Dikarya</taxon>
        <taxon>Basidiomycota</taxon>
        <taxon>Agaricomycotina</taxon>
        <taxon>Agaricomycetes</taxon>
        <taxon>Russulales</taxon>
        <taxon>Russulaceae</taxon>
        <taxon>Russula</taxon>
    </lineage>
</organism>
<sequence length="125" mass="14536">MISQIRDYSFSHEKSQWTEDEFNSFLDPLQELWNLDDPQLRLSFQIYLSLSAHSSEATYKAIRSSIKGCYSESTMLLLDQVRNRLKRITGVLPLHFDMCVNTCLAFTGPFAPLTKCLFCGEHRYE</sequence>